<evidence type="ECO:0000313" key="4">
    <source>
        <dbReference type="EMBL" id="CAG6728194.1"/>
    </source>
</evidence>
<feature type="region of interest" description="Disordered" evidence="1">
    <location>
        <begin position="129"/>
        <end position="212"/>
    </location>
</feature>
<dbReference type="PROSITE" id="PS50821">
    <property type="entry name" value="PAZ"/>
    <property type="match status" value="1"/>
</dbReference>
<evidence type="ECO:0000259" key="3">
    <source>
        <dbReference type="PROSITE" id="PS50821"/>
    </source>
</evidence>
<proteinExistence type="predicted"/>
<dbReference type="SMART" id="SM00949">
    <property type="entry name" value="PAZ"/>
    <property type="match status" value="1"/>
</dbReference>
<dbReference type="Pfam" id="PF23278">
    <property type="entry name" value="Piwi_N"/>
    <property type="match status" value="1"/>
</dbReference>
<dbReference type="InterPro" id="IPR036085">
    <property type="entry name" value="PAZ_dom_sf"/>
</dbReference>
<dbReference type="GO" id="GO:0003723">
    <property type="term" value="F:RNA binding"/>
    <property type="evidence" value="ECO:0007669"/>
    <property type="project" value="InterPro"/>
</dbReference>
<dbReference type="EMBL" id="HBUF01375670">
    <property type="protein sequence ID" value="CAG6728194.1"/>
    <property type="molecule type" value="Transcribed_RNA"/>
</dbReference>
<dbReference type="Pfam" id="PF02170">
    <property type="entry name" value="PAZ"/>
    <property type="match status" value="1"/>
</dbReference>
<feature type="domain" description="PAZ" evidence="3">
    <location>
        <begin position="402"/>
        <end position="502"/>
    </location>
</feature>
<dbReference type="AlphaFoldDB" id="A0A8D8YG55"/>
<dbReference type="InterPro" id="IPR003100">
    <property type="entry name" value="PAZ_dom"/>
</dbReference>
<feature type="transmembrane region" description="Helical" evidence="2">
    <location>
        <begin position="34"/>
        <end position="59"/>
    </location>
</feature>
<dbReference type="Gene3D" id="2.170.260.10">
    <property type="entry name" value="paz domain"/>
    <property type="match status" value="1"/>
</dbReference>
<evidence type="ECO:0000256" key="1">
    <source>
        <dbReference type="SAM" id="MobiDB-lite"/>
    </source>
</evidence>
<name>A0A8D8YG55_9HEMI</name>
<feature type="transmembrane region" description="Helical" evidence="2">
    <location>
        <begin position="6"/>
        <end position="22"/>
    </location>
</feature>
<keyword evidence="2" id="KW-1133">Transmembrane helix</keyword>
<sequence length="502" mass="57235">MPLMFFSWLACYCFCYLVSYCWQEYCFCQLCQKAVFIFISWTSEIGIFGSWALALPFFLLEQYFHFPPKFNNRTIFPVFASTRKKITCWYSKRGQAIQANLQHTSEQLLKMAGRGGRGAAIKQLLEARKKEEEAKQPGTVPSAAGDAALTSTQSGTSSAPEVAEEAPTKPMGRGRFLQQLKSRGLLPSGIPGSSTVTAPEDPAMTPTPPPTEQMRAMTISKAKPPSDPVHYRGAAGQAIKVMVNYIDIAVKEGSGMYEYEVKFNPPMDSRGLRNRLINSLEILGQYKTFDGVNLFLPFKLSTDIINTHAQTREGSEVEIQIIYKRQRYFYENLQFYNILFRKIAFMLSMVQHKDSLFDPKSKLAIPQYKLEVWPGFVTAIDEYEGGLKLQIDTSSRVLRTNTCLDLIDEYREKFGAGFRDQLCKALIGEIVLTRYNNATYRIDEIDFAQTPTSVFTKRGEPKSYLDYYREMYNIDIRDKSQPMLIAQVKRKTRRGTTVEETH</sequence>
<dbReference type="CDD" id="cd02845">
    <property type="entry name" value="PAZ_piwi_like"/>
    <property type="match status" value="1"/>
</dbReference>
<organism evidence="4">
    <name type="scientific">Cacopsylla melanoneura</name>
    <dbReference type="NCBI Taxonomy" id="428564"/>
    <lineage>
        <taxon>Eukaryota</taxon>
        <taxon>Metazoa</taxon>
        <taxon>Ecdysozoa</taxon>
        <taxon>Arthropoda</taxon>
        <taxon>Hexapoda</taxon>
        <taxon>Insecta</taxon>
        <taxon>Pterygota</taxon>
        <taxon>Neoptera</taxon>
        <taxon>Paraneoptera</taxon>
        <taxon>Hemiptera</taxon>
        <taxon>Sternorrhyncha</taxon>
        <taxon>Psylloidea</taxon>
        <taxon>Psyllidae</taxon>
        <taxon>Psyllinae</taxon>
        <taxon>Cacopsylla</taxon>
    </lineage>
</organism>
<dbReference type="PANTHER" id="PTHR22891">
    <property type="entry name" value="EUKARYOTIC TRANSLATION INITIATION FACTOR 2C"/>
    <property type="match status" value="1"/>
</dbReference>
<protein>
    <submittedName>
        <fullName evidence="4">Protein argonaute-3</fullName>
    </submittedName>
</protein>
<accession>A0A8D8YG55</accession>
<keyword evidence="2" id="KW-0812">Transmembrane</keyword>
<keyword evidence="2" id="KW-0472">Membrane</keyword>
<dbReference type="SUPFAM" id="SSF101690">
    <property type="entry name" value="PAZ domain"/>
    <property type="match status" value="1"/>
</dbReference>
<reference evidence="4" key="1">
    <citation type="submission" date="2021-05" db="EMBL/GenBank/DDBJ databases">
        <authorList>
            <person name="Alioto T."/>
            <person name="Alioto T."/>
            <person name="Gomez Garrido J."/>
        </authorList>
    </citation>
    <scope>NUCLEOTIDE SEQUENCE</scope>
</reference>
<feature type="compositionally biased region" description="Polar residues" evidence="1">
    <location>
        <begin position="149"/>
        <end position="159"/>
    </location>
</feature>
<evidence type="ECO:0000256" key="2">
    <source>
        <dbReference type="SAM" id="Phobius"/>
    </source>
</evidence>